<dbReference type="GO" id="GO:0005829">
    <property type="term" value="C:cytosol"/>
    <property type="evidence" value="ECO:0007669"/>
    <property type="project" value="TreeGrafter"/>
</dbReference>
<keyword evidence="4 15" id="KW-0479">Metal-binding</keyword>
<dbReference type="Gene3D" id="3.30.470.20">
    <property type="entry name" value="ATP-grasp fold, B domain"/>
    <property type="match status" value="1"/>
</dbReference>
<evidence type="ECO:0000256" key="5">
    <source>
        <dbReference type="ARBA" id="ARBA00022741"/>
    </source>
</evidence>
<evidence type="ECO:0000256" key="16">
    <source>
        <dbReference type="PROSITE-ProRule" id="PRU00409"/>
    </source>
</evidence>
<dbReference type="EMBL" id="JAAGWK010000025">
    <property type="protein sequence ID" value="NEL55753.1"/>
    <property type="molecule type" value="Genomic_DNA"/>
</dbReference>
<feature type="binding site" evidence="15">
    <location>
        <position position="336"/>
    </location>
    <ligand>
        <name>Mg(2+)</name>
        <dbReference type="ChEBI" id="CHEBI:18420"/>
        <label>2</label>
    </ligand>
</feature>
<dbReference type="InterPro" id="IPR013815">
    <property type="entry name" value="ATP_grasp_subdomain_1"/>
</dbReference>
<evidence type="ECO:0000256" key="14">
    <source>
        <dbReference type="PIRSR" id="PIRSR039102-2"/>
    </source>
</evidence>
<feature type="binding site" evidence="14">
    <location>
        <begin position="195"/>
        <end position="197"/>
    </location>
    <ligand>
        <name>ATP</name>
        <dbReference type="ChEBI" id="CHEBI:30616"/>
    </ligand>
</feature>
<dbReference type="InterPro" id="IPR011761">
    <property type="entry name" value="ATP-grasp"/>
</dbReference>
<protein>
    <recommendedName>
        <fullName evidence="12">D-alanine--D-alanine ligase</fullName>
        <ecNumber evidence="12">6.3.2.4</ecNumber>
    </recommendedName>
    <alternativeName>
        <fullName evidence="12">D-Ala-D-Ala ligase</fullName>
    </alternativeName>
    <alternativeName>
        <fullName evidence="12">D-alanylalanine synthetase</fullName>
    </alternativeName>
</protein>
<dbReference type="SUPFAM" id="SSF56059">
    <property type="entry name" value="Glutathione synthetase ATP-binding domain-like"/>
    <property type="match status" value="1"/>
</dbReference>
<feature type="binding site" evidence="14">
    <location>
        <begin position="203"/>
        <end position="204"/>
    </location>
    <ligand>
        <name>ATP</name>
        <dbReference type="ChEBI" id="CHEBI:30616"/>
    </ligand>
</feature>
<feature type="domain" description="ATP-grasp" evidence="17">
    <location>
        <begin position="152"/>
        <end position="369"/>
    </location>
</feature>
<dbReference type="InterPro" id="IPR016185">
    <property type="entry name" value="PreATP-grasp_dom_sf"/>
</dbReference>
<feature type="binding site" evidence="15">
    <location>
        <position position="336"/>
    </location>
    <ligand>
        <name>Mg(2+)</name>
        <dbReference type="ChEBI" id="CHEBI:18420"/>
        <label>1</label>
    </ligand>
</feature>
<keyword evidence="9 12" id="KW-0573">Peptidoglycan synthesis</keyword>
<sequence>MSGNASKLRIAVVFGGRSAEHAVSCVSAGSVIAALDPDRYEVVPVGITREGRWVLSDAGPAELAIVAGRLPEVSGGTAVSLVGDPAGRGLAVLEPGVGIGRALTAVDIVFPVLHGAYGEDGTIQGLLEMAGLPYVGSGVFASAASMDKEFTKKLLAASGIPQGDHVVLRDAAGALTSDPAALDQATRDRLGLPVFVKPSRAGSSIGITKVTDWDGFPDAVATAAAVDPKVLVEAAVPGREIECGVLAGVGGAPPEVSLPAEIRLRPGTDWYDFSVKYVDGAVDVDVPADLTPEQVARIQDVSRRAYLALDCSGLARVDFFLSTDPATGEERVLVNEVNTMPGFTPTSMFPQMWAASGLSYPDLVDRLVTGAVDGGPRSHG</sequence>
<keyword evidence="7 15" id="KW-0460">Magnesium</keyword>
<dbReference type="GO" id="GO:0008716">
    <property type="term" value="F:D-alanine-D-alanine ligase activity"/>
    <property type="evidence" value="ECO:0007669"/>
    <property type="project" value="UniProtKB-UniRule"/>
</dbReference>
<feature type="active site" evidence="13">
    <location>
        <position position="347"/>
    </location>
</feature>
<comment type="function">
    <text evidence="12">Cell wall formation.</text>
</comment>
<evidence type="ECO:0000256" key="3">
    <source>
        <dbReference type="ARBA" id="ARBA00022598"/>
    </source>
</evidence>
<dbReference type="Pfam" id="PF07478">
    <property type="entry name" value="Dala_Dala_lig_C"/>
    <property type="match status" value="1"/>
</dbReference>
<evidence type="ECO:0000256" key="4">
    <source>
        <dbReference type="ARBA" id="ARBA00022723"/>
    </source>
</evidence>
<proteinExistence type="inferred from homology"/>
<reference evidence="18 19" key="1">
    <citation type="submission" date="2020-02" db="EMBL/GenBank/DDBJ databases">
        <title>The whole genome sequence of CPCC 205119.</title>
        <authorList>
            <person name="Jiang Z."/>
        </authorList>
    </citation>
    <scope>NUCLEOTIDE SEQUENCE [LARGE SCALE GENOMIC DNA]</scope>
    <source>
        <strain evidence="18 19">CPCC 205119</strain>
    </source>
</reference>
<dbReference type="PROSITE" id="PS50975">
    <property type="entry name" value="ATP_GRASP"/>
    <property type="match status" value="1"/>
</dbReference>
<comment type="similarity">
    <text evidence="2 12">Belongs to the D-alanine--D-alanine ligase family.</text>
</comment>
<dbReference type="PANTHER" id="PTHR23132:SF25">
    <property type="entry name" value="D-ALANINE--D-ALANINE LIGASE A"/>
    <property type="match status" value="1"/>
</dbReference>
<feature type="binding site" evidence="14">
    <location>
        <position position="148"/>
    </location>
    <ligand>
        <name>ATP</name>
        <dbReference type="ChEBI" id="CHEBI:30616"/>
    </ligand>
</feature>
<feature type="binding site" evidence="15">
    <location>
        <position position="338"/>
    </location>
    <ligand>
        <name>Mg(2+)</name>
        <dbReference type="ChEBI" id="CHEBI:18420"/>
        <label>2</label>
    </ligand>
</feature>
<dbReference type="FunFam" id="3.30.470.20:FF:000008">
    <property type="entry name" value="D-alanine--D-alanine ligase"/>
    <property type="match status" value="1"/>
</dbReference>
<dbReference type="InterPro" id="IPR000291">
    <property type="entry name" value="D-Ala_lig_Van_CS"/>
</dbReference>
<evidence type="ECO:0000256" key="7">
    <source>
        <dbReference type="ARBA" id="ARBA00022842"/>
    </source>
</evidence>
<evidence type="ECO:0000256" key="15">
    <source>
        <dbReference type="PIRSR" id="PIRSR039102-3"/>
    </source>
</evidence>
<evidence type="ECO:0000256" key="13">
    <source>
        <dbReference type="PIRSR" id="PIRSR039102-1"/>
    </source>
</evidence>
<dbReference type="SUPFAM" id="SSF52440">
    <property type="entry name" value="PreATP-grasp domain"/>
    <property type="match status" value="1"/>
</dbReference>
<keyword evidence="12" id="KW-0963">Cytoplasm</keyword>
<gene>
    <name evidence="12" type="primary">ddl</name>
    <name evidence="18" type="ORF">G1H19_17380</name>
</gene>
<dbReference type="Pfam" id="PF01820">
    <property type="entry name" value="Dala_Dala_lig_N"/>
    <property type="match status" value="1"/>
</dbReference>
<dbReference type="EC" id="6.3.2.4" evidence="12"/>
<dbReference type="GO" id="GO:0071555">
    <property type="term" value="P:cell wall organization"/>
    <property type="evidence" value="ECO:0007669"/>
    <property type="project" value="UniProtKB-KW"/>
</dbReference>
<accession>A0A7K3WJN6</accession>
<name>A0A7K3WJN6_9ACTN</name>
<evidence type="ECO:0000256" key="12">
    <source>
        <dbReference type="HAMAP-Rule" id="MF_00047"/>
    </source>
</evidence>
<keyword evidence="6 16" id="KW-0067">ATP-binding</keyword>
<feature type="binding site" evidence="15">
    <location>
        <position position="318"/>
    </location>
    <ligand>
        <name>Mg(2+)</name>
        <dbReference type="ChEBI" id="CHEBI:18420"/>
        <label>1</label>
    </ligand>
</feature>
<comment type="caution">
    <text evidence="18">The sequence shown here is derived from an EMBL/GenBank/DDBJ whole genome shotgun (WGS) entry which is preliminary data.</text>
</comment>
<dbReference type="Gene3D" id="3.40.50.20">
    <property type="match status" value="1"/>
</dbReference>
<dbReference type="RefSeq" id="WP_152728227.1">
    <property type="nucleotide sequence ID" value="NZ_JAABOZ010000010.1"/>
</dbReference>
<dbReference type="PANTHER" id="PTHR23132">
    <property type="entry name" value="D-ALANINE--D-ALANINE LIGASE"/>
    <property type="match status" value="1"/>
</dbReference>
<dbReference type="PROSITE" id="PS00843">
    <property type="entry name" value="DALA_DALA_LIGASE_1"/>
    <property type="match status" value="1"/>
</dbReference>
<dbReference type="Gene3D" id="3.30.1490.20">
    <property type="entry name" value="ATP-grasp fold, A domain"/>
    <property type="match status" value="1"/>
</dbReference>
<feature type="binding site" evidence="14">
    <location>
        <begin position="335"/>
        <end position="336"/>
    </location>
    <ligand>
        <name>ATP</name>
        <dbReference type="ChEBI" id="CHEBI:30616"/>
    </ligand>
</feature>
<comment type="pathway">
    <text evidence="12">Cell wall biogenesis; peptidoglycan biosynthesis.</text>
</comment>
<evidence type="ECO:0000259" key="17">
    <source>
        <dbReference type="PROSITE" id="PS50975"/>
    </source>
</evidence>
<evidence type="ECO:0000256" key="10">
    <source>
        <dbReference type="ARBA" id="ARBA00023211"/>
    </source>
</evidence>
<evidence type="ECO:0000256" key="1">
    <source>
        <dbReference type="ARBA" id="ARBA00001936"/>
    </source>
</evidence>
<dbReference type="HAMAP" id="MF_00047">
    <property type="entry name" value="Dala_Dala_lig"/>
    <property type="match status" value="1"/>
</dbReference>
<keyword evidence="10 15" id="KW-0464">Manganese</keyword>
<evidence type="ECO:0000313" key="18">
    <source>
        <dbReference type="EMBL" id="NEL55753.1"/>
    </source>
</evidence>
<feature type="active site" evidence="13">
    <location>
        <position position="203"/>
    </location>
</feature>
<dbReference type="InterPro" id="IPR005905">
    <property type="entry name" value="D_ala_D_ala"/>
</dbReference>
<evidence type="ECO:0000256" key="8">
    <source>
        <dbReference type="ARBA" id="ARBA00022960"/>
    </source>
</evidence>
<feature type="binding site" evidence="14">
    <location>
        <begin position="233"/>
        <end position="240"/>
    </location>
    <ligand>
        <name>ATP</name>
        <dbReference type="ChEBI" id="CHEBI:30616"/>
    </ligand>
</feature>
<evidence type="ECO:0000256" key="2">
    <source>
        <dbReference type="ARBA" id="ARBA00010871"/>
    </source>
</evidence>
<keyword evidence="3 12" id="KW-0436">Ligase</keyword>
<evidence type="ECO:0000256" key="9">
    <source>
        <dbReference type="ARBA" id="ARBA00022984"/>
    </source>
</evidence>
<dbReference type="NCBIfam" id="TIGR01205">
    <property type="entry name" value="D_ala_D_alaTIGR"/>
    <property type="match status" value="1"/>
</dbReference>
<keyword evidence="19" id="KW-1185">Reference proteome</keyword>
<organism evidence="18 19">
    <name type="scientific">Goekera deserti</name>
    <dbReference type="NCBI Taxonomy" id="2497753"/>
    <lineage>
        <taxon>Bacteria</taxon>
        <taxon>Bacillati</taxon>
        <taxon>Actinomycetota</taxon>
        <taxon>Actinomycetes</taxon>
        <taxon>Geodermatophilales</taxon>
        <taxon>Geodermatophilaceae</taxon>
        <taxon>Goekera</taxon>
    </lineage>
</organism>
<keyword evidence="11 12" id="KW-0961">Cell wall biogenesis/degradation</keyword>
<dbReference type="GO" id="GO:0005524">
    <property type="term" value="F:ATP binding"/>
    <property type="evidence" value="ECO:0007669"/>
    <property type="project" value="UniProtKB-UniRule"/>
</dbReference>
<evidence type="ECO:0000313" key="19">
    <source>
        <dbReference type="Proteomes" id="UP000470470"/>
    </source>
</evidence>
<dbReference type="GO" id="GO:0009252">
    <property type="term" value="P:peptidoglycan biosynthetic process"/>
    <property type="evidence" value="ECO:0007669"/>
    <property type="project" value="UniProtKB-UniRule"/>
</dbReference>
<dbReference type="InterPro" id="IPR011095">
    <property type="entry name" value="Dala_Dala_lig_C"/>
</dbReference>
<dbReference type="AlphaFoldDB" id="A0A7K3WJN6"/>
<dbReference type="GO" id="GO:0046872">
    <property type="term" value="F:metal ion binding"/>
    <property type="evidence" value="ECO:0007669"/>
    <property type="project" value="UniProtKB-KW"/>
</dbReference>
<evidence type="ECO:0000256" key="11">
    <source>
        <dbReference type="ARBA" id="ARBA00023316"/>
    </source>
</evidence>
<dbReference type="Proteomes" id="UP000470470">
    <property type="component" value="Unassembled WGS sequence"/>
</dbReference>
<evidence type="ECO:0000256" key="6">
    <source>
        <dbReference type="ARBA" id="ARBA00022840"/>
    </source>
</evidence>
<keyword evidence="5 14" id="KW-0547">Nucleotide-binding</keyword>
<feature type="active site" evidence="13">
    <location>
        <position position="20"/>
    </location>
</feature>
<dbReference type="NCBIfam" id="NF002528">
    <property type="entry name" value="PRK01966.1-4"/>
    <property type="match status" value="1"/>
</dbReference>
<comment type="cofactor">
    <cofactor evidence="15">
        <name>Mg(2+)</name>
        <dbReference type="ChEBI" id="CHEBI:18420"/>
    </cofactor>
    <cofactor evidence="15">
        <name>Mn(2+)</name>
        <dbReference type="ChEBI" id="CHEBI:29035"/>
    </cofactor>
    <text evidence="15">Binds 2 magnesium or manganese ions per subunit.</text>
</comment>
<dbReference type="InterPro" id="IPR011127">
    <property type="entry name" value="Dala_Dala_lig_N"/>
</dbReference>
<dbReference type="PIRSF" id="PIRSF039102">
    <property type="entry name" value="Ddl/VanB"/>
    <property type="match status" value="1"/>
</dbReference>
<comment type="cofactor">
    <cofactor evidence="1">
        <name>Mn(2+)</name>
        <dbReference type="ChEBI" id="CHEBI:29035"/>
    </cofactor>
</comment>
<dbReference type="GO" id="GO:0008360">
    <property type="term" value="P:regulation of cell shape"/>
    <property type="evidence" value="ECO:0007669"/>
    <property type="project" value="UniProtKB-KW"/>
</dbReference>
<dbReference type="UniPathway" id="UPA00219"/>
<comment type="catalytic activity">
    <reaction evidence="12">
        <text>2 D-alanine + ATP = D-alanyl-D-alanine + ADP + phosphate + H(+)</text>
        <dbReference type="Rhea" id="RHEA:11224"/>
        <dbReference type="ChEBI" id="CHEBI:15378"/>
        <dbReference type="ChEBI" id="CHEBI:30616"/>
        <dbReference type="ChEBI" id="CHEBI:43474"/>
        <dbReference type="ChEBI" id="CHEBI:57416"/>
        <dbReference type="ChEBI" id="CHEBI:57822"/>
        <dbReference type="ChEBI" id="CHEBI:456216"/>
        <dbReference type="EC" id="6.3.2.4"/>
    </reaction>
</comment>
<keyword evidence="8 12" id="KW-0133">Cell shape</keyword>
<comment type="subcellular location">
    <subcellularLocation>
        <location evidence="12">Cytoplasm</location>
    </subcellularLocation>
</comment>